<organism evidence="2 3">
    <name type="scientific">Paramecium octaurelia</name>
    <dbReference type="NCBI Taxonomy" id="43137"/>
    <lineage>
        <taxon>Eukaryota</taxon>
        <taxon>Sar</taxon>
        <taxon>Alveolata</taxon>
        <taxon>Ciliophora</taxon>
        <taxon>Intramacronucleata</taxon>
        <taxon>Oligohymenophorea</taxon>
        <taxon>Peniculida</taxon>
        <taxon>Parameciidae</taxon>
        <taxon>Paramecium</taxon>
    </lineage>
</organism>
<proteinExistence type="predicted"/>
<comment type="caution">
    <text evidence="2">The sequence shown here is derived from an EMBL/GenBank/DDBJ whole genome shotgun (WGS) entry which is preliminary data.</text>
</comment>
<dbReference type="AlphaFoldDB" id="A0A8S1XB56"/>
<accession>A0A8S1XB56</accession>
<evidence type="ECO:0000313" key="3">
    <source>
        <dbReference type="Proteomes" id="UP000683925"/>
    </source>
</evidence>
<keyword evidence="3" id="KW-1185">Reference proteome</keyword>
<dbReference type="EMBL" id="CAJJDP010000116">
    <property type="protein sequence ID" value="CAD8198062.1"/>
    <property type="molecule type" value="Genomic_DNA"/>
</dbReference>
<feature type="coiled-coil region" evidence="1">
    <location>
        <begin position="37"/>
        <end position="145"/>
    </location>
</feature>
<sequence>MNHITKDNLIDLNSKLTDENQRLTLLVYSLQRQLEKAAVQINQTQSLEERLEIVQQELIQLRRDNQNLQEQLFLISLSSTTMDKEQTLKQEMESVKAEYEQKLQALQKENKRLNRINKELQNKHINNFETNVSKLMELSVELKNKLDSFGQQPSSLNSSMAAPKVLTKQIYDNLIQQLSQSSGEEKTFRTTQPIRLPNLQSKEIRQPKSNLQKNFTAIPFIQNINNIK</sequence>
<gene>
    <name evidence="2" type="ORF">POCTA_138.1.T1160012</name>
</gene>
<dbReference type="OrthoDB" id="10286608at2759"/>
<evidence type="ECO:0000256" key="1">
    <source>
        <dbReference type="SAM" id="Coils"/>
    </source>
</evidence>
<name>A0A8S1XB56_PAROT</name>
<reference evidence="2" key="1">
    <citation type="submission" date="2021-01" db="EMBL/GenBank/DDBJ databases">
        <authorList>
            <consortium name="Genoscope - CEA"/>
            <person name="William W."/>
        </authorList>
    </citation>
    <scope>NUCLEOTIDE SEQUENCE</scope>
</reference>
<evidence type="ECO:0000313" key="2">
    <source>
        <dbReference type="EMBL" id="CAD8198062.1"/>
    </source>
</evidence>
<protein>
    <submittedName>
        <fullName evidence="2">Uncharacterized protein</fullName>
    </submittedName>
</protein>
<dbReference type="OMA" id="KHINNFE"/>
<dbReference type="Proteomes" id="UP000683925">
    <property type="component" value="Unassembled WGS sequence"/>
</dbReference>
<keyword evidence="1" id="KW-0175">Coiled coil</keyword>